<organism evidence="1 2">
    <name type="scientific">Akanthomyces muscarius</name>
    <name type="common">Entomopathogenic fungus</name>
    <name type="synonym">Lecanicillium muscarium</name>
    <dbReference type="NCBI Taxonomy" id="2231603"/>
    <lineage>
        <taxon>Eukaryota</taxon>
        <taxon>Fungi</taxon>
        <taxon>Dikarya</taxon>
        <taxon>Ascomycota</taxon>
        <taxon>Pezizomycotina</taxon>
        <taxon>Sordariomycetes</taxon>
        <taxon>Hypocreomycetidae</taxon>
        <taxon>Hypocreales</taxon>
        <taxon>Cordycipitaceae</taxon>
        <taxon>Akanthomyces</taxon>
    </lineage>
</organism>
<comment type="caution">
    <text evidence="1">The sequence shown here is derived from an EMBL/GenBank/DDBJ whole genome shotgun (WGS) entry which is preliminary data.</text>
</comment>
<evidence type="ECO:0000313" key="2">
    <source>
        <dbReference type="Proteomes" id="UP001144673"/>
    </source>
</evidence>
<accession>A0A9W8Q8T1</accession>
<dbReference type="KEGG" id="amus:LMH87_002434"/>
<gene>
    <name evidence="1" type="ORF">LMH87_002434</name>
</gene>
<proteinExistence type="predicted"/>
<evidence type="ECO:0008006" key="3">
    <source>
        <dbReference type="Google" id="ProtNLM"/>
    </source>
</evidence>
<dbReference type="RefSeq" id="XP_056050882.1">
    <property type="nucleotide sequence ID" value="XM_056193890.1"/>
</dbReference>
<dbReference type="EMBL" id="JAJHUN010000010">
    <property type="protein sequence ID" value="KAJ4147941.1"/>
    <property type="molecule type" value="Genomic_DNA"/>
</dbReference>
<reference evidence="1" key="1">
    <citation type="journal article" date="2023" name="Access Microbiol">
        <title>De-novo genome assembly for Akanthomyces muscarius, a biocontrol agent of insect agricultural pests.</title>
        <authorList>
            <person name="Erdos Z."/>
            <person name="Studholme D.J."/>
            <person name="Raymond B."/>
            <person name="Sharma M."/>
        </authorList>
    </citation>
    <scope>NUCLEOTIDE SEQUENCE</scope>
    <source>
        <strain evidence="1">Ve6</strain>
    </source>
</reference>
<dbReference type="GeneID" id="80889593"/>
<name>A0A9W8Q8T1_AKAMU</name>
<evidence type="ECO:0000313" key="1">
    <source>
        <dbReference type="EMBL" id="KAJ4147941.1"/>
    </source>
</evidence>
<protein>
    <recommendedName>
        <fullName evidence="3">F-box domain-containing protein</fullName>
    </recommendedName>
</protein>
<sequence>MMNSTQQLDGMPTELLEQIFGHFAESQLKDLHTLDDWKQGHKSPWRECSNVLQSLRLVCRRFHDLTSPMLFSYLSISVEQSSVEKADKVSKQPHLASCIRGVIIHAGLYDLRMLDSLDQHSNRISSELADFLKLLSGKLTYMEYPEKYHERVRVAAMEKNLEKLFETWGQSAKIPGVGYLDLETPNIGHKSDTLHPDAPRYRKILEDGYKVFKECMTQGRQYLKTGAFASDLVACLVRLPHLETVEMDAQRRAPMDPGDVLEGNDLEALGRFVESGLQGAWKAPESFRDVYFAPIMTTLPAKLCDAGIRLRTLRLSMFPFTRLLSENGTGDSYRLPDQETSMKSLTDAIRTLESVTVNMYYETDPYWKEFADDFLRAVLSSPALRELEMFVPLPARAFGRQALETTAYSVGRLLSAWSPERLRRVRLENLILQEATLSSILIRCHNVWLDGVYLRDGLWANVVDKVIEARSSEKRLDQRSIHLRHIRGGEMGHILLCEQMTATEEREYENMGYGGTEPVVLMMAEEYLRGSGKVQRNPFREHKNNASYFSGKRVCHPAAATIQVTVVCTLVAFFFT</sequence>
<keyword evidence="2" id="KW-1185">Reference proteome</keyword>
<dbReference type="Proteomes" id="UP001144673">
    <property type="component" value="Chromosome 3"/>
</dbReference>
<dbReference type="AlphaFoldDB" id="A0A9W8Q8T1"/>